<evidence type="ECO:0000313" key="3">
    <source>
        <dbReference type="Proteomes" id="UP001261624"/>
    </source>
</evidence>
<dbReference type="InterPro" id="IPR001173">
    <property type="entry name" value="Glyco_trans_2-like"/>
</dbReference>
<feature type="domain" description="Glycosyltransferase 2-like" evidence="1">
    <location>
        <begin position="4"/>
        <end position="91"/>
    </location>
</feature>
<dbReference type="RefSeq" id="WP_311680256.1">
    <property type="nucleotide sequence ID" value="NZ_JAVRHM010000001.1"/>
</dbReference>
<protein>
    <submittedName>
        <fullName evidence="2">Glycosyltransferase</fullName>
        <ecNumber evidence="2">2.4.-.-</ecNumber>
    </submittedName>
</protein>
<keyword evidence="2" id="KW-0328">Glycosyltransferase</keyword>
<name>A0ABU3DY07_9FLAO</name>
<dbReference type="EC" id="2.4.-.-" evidence="2"/>
<accession>A0ABU3DY07</accession>
<organism evidence="2 3">
    <name type="scientific">Autumnicola patrickiae</name>
    <dbReference type="NCBI Taxonomy" id="3075591"/>
    <lineage>
        <taxon>Bacteria</taxon>
        <taxon>Pseudomonadati</taxon>
        <taxon>Bacteroidota</taxon>
        <taxon>Flavobacteriia</taxon>
        <taxon>Flavobacteriales</taxon>
        <taxon>Flavobacteriaceae</taxon>
        <taxon>Autumnicola</taxon>
    </lineage>
</organism>
<reference evidence="2 3" key="1">
    <citation type="submission" date="2023-09" db="EMBL/GenBank/DDBJ databases">
        <authorList>
            <person name="Rey-Velasco X."/>
        </authorList>
    </citation>
    <scope>NUCLEOTIDE SEQUENCE [LARGE SCALE GENOMIC DNA]</scope>
    <source>
        <strain evidence="2 3">F188</strain>
    </source>
</reference>
<dbReference type="CDD" id="cd00761">
    <property type="entry name" value="Glyco_tranf_GTA_type"/>
    <property type="match status" value="1"/>
</dbReference>
<dbReference type="GO" id="GO:0016757">
    <property type="term" value="F:glycosyltransferase activity"/>
    <property type="evidence" value="ECO:0007669"/>
    <property type="project" value="UniProtKB-KW"/>
</dbReference>
<dbReference type="EMBL" id="JAVRHM010000001">
    <property type="protein sequence ID" value="MDT0688599.1"/>
    <property type="molecule type" value="Genomic_DNA"/>
</dbReference>
<gene>
    <name evidence="2" type="ORF">RM549_02315</name>
</gene>
<dbReference type="Gene3D" id="3.90.550.10">
    <property type="entry name" value="Spore Coat Polysaccharide Biosynthesis Protein SpsA, Chain A"/>
    <property type="match status" value="1"/>
</dbReference>
<dbReference type="Proteomes" id="UP001261624">
    <property type="component" value="Unassembled WGS sequence"/>
</dbReference>
<comment type="caution">
    <text evidence="2">The sequence shown here is derived from an EMBL/GenBank/DDBJ whole genome shotgun (WGS) entry which is preliminary data.</text>
</comment>
<proteinExistence type="predicted"/>
<evidence type="ECO:0000313" key="2">
    <source>
        <dbReference type="EMBL" id="MDT0688599.1"/>
    </source>
</evidence>
<dbReference type="SUPFAM" id="SSF53448">
    <property type="entry name" value="Nucleotide-diphospho-sugar transferases"/>
    <property type="match status" value="1"/>
</dbReference>
<dbReference type="InterPro" id="IPR029044">
    <property type="entry name" value="Nucleotide-diphossugar_trans"/>
</dbReference>
<evidence type="ECO:0000259" key="1">
    <source>
        <dbReference type="Pfam" id="PF00535"/>
    </source>
</evidence>
<keyword evidence="2" id="KW-0808">Transferase</keyword>
<keyword evidence="3" id="KW-1185">Reference proteome</keyword>
<sequence length="295" mass="34178">MEASVLIVSNNRSAELHRTLKVLQEYLDFDRHEILVLLDGCKDDSERLIKLHPEVKWEISEENLGASKARSILYKKAKGNILFGFDDDAHPLQHDFITISSNIFAENSRVGIIAFKEIKGIFKFDAEIPEVLKEGPDYLVKDFLGCGFAIKKEVYEKTRGFPVWIDIYGEEVCVAMETLELGYDILFTHQIVVNHRTQKQKNNTGGANYFRFGKQLKNTASFYLVYYPFPLLLKKIFRLYFLNFKKYGMKNGKFLKEYARALGINAYHLNNVLKHRKPVSKKTIARFNNLSNPTY</sequence>
<dbReference type="Pfam" id="PF00535">
    <property type="entry name" value="Glycos_transf_2"/>
    <property type="match status" value="1"/>
</dbReference>